<feature type="non-terminal residue" evidence="1">
    <location>
        <position position="1"/>
    </location>
</feature>
<proteinExistence type="predicted"/>
<dbReference type="EMBL" id="JAJJMB010001336">
    <property type="protein sequence ID" value="KAI3957385.1"/>
    <property type="molecule type" value="Genomic_DNA"/>
</dbReference>
<sequence length="100" mass="11379">IPVVCFAIFATNQFHRFITATHEYNGDQRRYQYTAFGFTYETTWSLLPTYSVYWASKVVGCRELRGYTRKGSGRGGGKKKNHSHKKVVALADAVKKLVVV</sequence>
<dbReference type="Proteomes" id="UP001202328">
    <property type="component" value="Unassembled WGS sequence"/>
</dbReference>
<accession>A0AAD4TJA6</accession>
<comment type="caution">
    <text evidence="1">The sequence shown here is derived from an EMBL/GenBank/DDBJ whole genome shotgun (WGS) entry which is preliminary data.</text>
</comment>
<gene>
    <name evidence="1" type="ORF">MKW98_003106</name>
</gene>
<protein>
    <submittedName>
        <fullName evidence="1">Uncharacterized protein</fullName>
    </submittedName>
</protein>
<organism evidence="1 2">
    <name type="scientific">Papaver atlanticum</name>
    <dbReference type="NCBI Taxonomy" id="357466"/>
    <lineage>
        <taxon>Eukaryota</taxon>
        <taxon>Viridiplantae</taxon>
        <taxon>Streptophyta</taxon>
        <taxon>Embryophyta</taxon>
        <taxon>Tracheophyta</taxon>
        <taxon>Spermatophyta</taxon>
        <taxon>Magnoliopsida</taxon>
        <taxon>Ranunculales</taxon>
        <taxon>Papaveraceae</taxon>
        <taxon>Papaveroideae</taxon>
        <taxon>Papaver</taxon>
    </lineage>
</organism>
<evidence type="ECO:0000313" key="2">
    <source>
        <dbReference type="Proteomes" id="UP001202328"/>
    </source>
</evidence>
<evidence type="ECO:0000313" key="1">
    <source>
        <dbReference type="EMBL" id="KAI3957385.1"/>
    </source>
</evidence>
<dbReference type="AlphaFoldDB" id="A0AAD4TJA6"/>
<name>A0AAD4TJA6_9MAGN</name>
<keyword evidence="2" id="KW-1185">Reference proteome</keyword>
<reference evidence="1" key="1">
    <citation type="submission" date="2022-04" db="EMBL/GenBank/DDBJ databases">
        <title>A functionally conserved STORR gene fusion in Papaver species that diverged 16.8 million years ago.</title>
        <authorList>
            <person name="Catania T."/>
        </authorList>
    </citation>
    <scope>NUCLEOTIDE SEQUENCE</scope>
    <source>
        <strain evidence="1">S-188037</strain>
    </source>
</reference>